<organism evidence="1">
    <name type="scientific">human gut metagenome</name>
    <dbReference type="NCBI Taxonomy" id="408170"/>
    <lineage>
        <taxon>unclassified sequences</taxon>
        <taxon>metagenomes</taxon>
        <taxon>organismal metagenomes</taxon>
    </lineage>
</organism>
<name>K1S8Q1_9ZZZZ</name>
<dbReference type="Gene3D" id="3.40.50.300">
    <property type="entry name" value="P-loop containing nucleotide triphosphate hydrolases"/>
    <property type="match status" value="1"/>
</dbReference>
<sequence>EAADAIAAGGDYDLIFVDLPGTVESTGVFRTIVNMDYVLTPTVPDLIVMQSTLSFATTVLDHIKKMENTPLLKDIFFFWNKLKKRTNVEILRSYSEVMRELHLTVLDSTLPDLCRYEKEITHAKRAFFRCTLLPPPAKQMEGSGLVELAEELMVKLKLGQS</sequence>
<dbReference type="AlphaFoldDB" id="K1S8Q1"/>
<dbReference type="SUPFAM" id="SSF52540">
    <property type="entry name" value="P-loop containing nucleoside triphosphate hydrolases"/>
    <property type="match status" value="1"/>
</dbReference>
<reference evidence="1" key="1">
    <citation type="journal article" date="2013" name="Environ. Microbiol.">
        <title>Microbiota from the distal guts of lean and obese adolescents exhibit partial functional redundancy besides clear differences in community structure.</title>
        <authorList>
            <person name="Ferrer M."/>
            <person name="Ruiz A."/>
            <person name="Lanza F."/>
            <person name="Haange S.B."/>
            <person name="Oberbach A."/>
            <person name="Till H."/>
            <person name="Bargiela R."/>
            <person name="Campoy C."/>
            <person name="Segura M.T."/>
            <person name="Richter M."/>
            <person name="von Bergen M."/>
            <person name="Seifert J."/>
            <person name="Suarez A."/>
        </authorList>
    </citation>
    <scope>NUCLEOTIDE SEQUENCE</scope>
</reference>
<protein>
    <submittedName>
        <fullName evidence="1">Protein found in conjugate transposon</fullName>
    </submittedName>
</protein>
<dbReference type="CDD" id="cd02042">
    <property type="entry name" value="ParAB_family"/>
    <property type="match status" value="1"/>
</dbReference>
<gene>
    <name evidence="1" type="ORF">LEA_17210</name>
</gene>
<feature type="non-terminal residue" evidence="1">
    <location>
        <position position="1"/>
    </location>
</feature>
<evidence type="ECO:0000313" key="1">
    <source>
        <dbReference type="EMBL" id="EKC51809.1"/>
    </source>
</evidence>
<accession>K1S8Q1</accession>
<comment type="caution">
    <text evidence="1">The sequence shown here is derived from an EMBL/GenBank/DDBJ whole genome shotgun (WGS) entry which is preliminary data.</text>
</comment>
<proteinExistence type="predicted"/>
<dbReference type="EMBL" id="AJWY01011775">
    <property type="protein sequence ID" value="EKC51809.1"/>
    <property type="molecule type" value="Genomic_DNA"/>
</dbReference>
<dbReference type="InterPro" id="IPR027417">
    <property type="entry name" value="P-loop_NTPase"/>
</dbReference>